<dbReference type="AlphaFoldDB" id="A0A0P0LN43"/>
<protein>
    <submittedName>
        <fullName evidence="1">Uncharacterized protein</fullName>
    </submittedName>
</protein>
<dbReference type="Pfam" id="PF18742">
    <property type="entry name" value="DpnII-MboI"/>
    <property type="match status" value="1"/>
</dbReference>
<dbReference type="PATRIC" id="fig|821.40.peg.1636"/>
<organism evidence="1 2">
    <name type="scientific">Phocaeicola vulgatus</name>
    <name type="common">Bacteroides vulgatus</name>
    <dbReference type="NCBI Taxonomy" id="821"/>
    <lineage>
        <taxon>Bacteria</taxon>
        <taxon>Pseudomonadati</taxon>
        <taxon>Bacteroidota</taxon>
        <taxon>Bacteroidia</taxon>
        <taxon>Bacteroidales</taxon>
        <taxon>Bacteroidaceae</taxon>
        <taxon>Phocaeicola</taxon>
    </lineage>
</organism>
<dbReference type="Proteomes" id="UP000061587">
    <property type="component" value="Chromosome"/>
</dbReference>
<evidence type="ECO:0000313" key="2">
    <source>
        <dbReference type="Proteomes" id="UP000061587"/>
    </source>
</evidence>
<proteinExistence type="predicted"/>
<dbReference type="EMBL" id="CP013020">
    <property type="protein sequence ID" value="ALK83987.1"/>
    <property type="molecule type" value="Genomic_DNA"/>
</dbReference>
<reference evidence="2" key="1">
    <citation type="submission" date="2015-10" db="EMBL/GenBank/DDBJ databases">
        <title>Extensive mobilome-driven genome diversification in gut-associated Bacteroides vulgatus mpk.</title>
        <authorList>
            <person name="Beier S."/>
            <person name="Lange A."/>
            <person name="Huson D.H."/>
            <person name="Frick J.-S."/>
            <person name="Autenrieth I.B."/>
        </authorList>
    </citation>
    <scope>NUCLEOTIDE SEQUENCE [LARGE SCALE GENOMIC DNA]</scope>
    <source>
        <strain evidence="2">mpk</strain>
    </source>
</reference>
<sequence>MQTDRLVYFVYEKIDMKHLAEKIKELMAAFSRSHYEYMMFEEYGMPDFSKLSEEERLDYEMDEQERKDSLIYMAKKLRPLVQAYIEAKHLPDYYNSFLTEITPFYEKERMLRGTEDMDSELIFAYRKFLNAFDDFSITGAHKEFEILENILNSTATLLADFDIQPKSEPEVYKPMINICKTAFPDNKSCSFKFQKTAKCYNPDILIPSLECAIEFKYVKDEKELNRTMDEILADVEGYKGNPSYSVFYSVFYAVGSFCSPQRFNCMWEEKHFPDNWKGIYVQGK</sequence>
<accession>A0A0P0LN43</accession>
<gene>
    <name evidence="1" type="ORF">BvMPK_1380</name>
</gene>
<name>A0A0P0LN43_PHOVU</name>
<evidence type="ECO:0000313" key="1">
    <source>
        <dbReference type="EMBL" id="ALK83987.1"/>
    </source>
</evidence>
<reference evidence="1 2" key="2">
    <citation type="journal article" date="2016" name="Genome Biol. Evol.">
        <title>Extensive mobilome-driven genome diversification in mouse gut-associated Bacteroides vulgatus mpk.</title>
        <authorList>
            <person name="Lange A."/>
            <person name="Beier S."/>
            <person name="Steimle A."/>
            <person name="Autenrieth I.B."/>
            <person name="Huson D.H."/>
            <person name="Frick J.S."/>
        </authorList>
    </citation>
    <scope>NUCLEOTIDE SEQUENCE [LARGE SCALE GENOMIC DNA]</scope>
    <source>
        <strain evidence="2">mpk</strain>
    </source>
</reference>